<sequence length="962" mass="106583">MIQETHCAGCDQAILKQFVEHVDLPNQIWHPECYMIFKFWGAKLAPKKPAEPNDILALQNQIERKVTRVWTDLSSFEESSANCISDMLLNVAAGAYIEGIRMANQFIMHLEVLFHALDAMAQTPDTDLNCNNEASLICKQMIRFFQLLTTPPNETSITQELLSLVTGLAQNLKSLIRIGLSAALNLERDCHVENAIPQFLNQLLELEKKRVWIAGRYWFKDPPAATTTDNATAASYLSNMCCQCQSAIQDTDCYTSSQQQWHPGCFQCAKCATSLTETSALLLENTLYCPSCCQVDANHPSVARCTHVTQLQHSLNQLKAYLSTVSTKSTPVITSNSNGVKTSPNQALMPETKRQRSILRVLGSRQQQQAKSNRLNSVHLGQIGRTSSTTLKDSASSSIGKKKGGDLMIATDTTHSSSSQQQQQQQQPHLNAALSSPISPVVSPLVASSPSSITKGGRFTQSIRRTFSTSSQYSGKRRPSLYNVFQSKKREPRRASVLTIDEAGHTSHKYVQLSTLTPSQDYIVRHAAVIAIEPLMSTVFSLDELIDLIDEKKKKKKKRTYTDSNPPHPSQNPASALWGKLITHIKASSSSSTVTSTTMKHSSSSSSKTFGVAIAVVAQRDHDQLLLQQKRDDGGVTLRDYTPALTAGFSDNALIPVFVKSCIMVILQSDMSIEGVFRKNGNIRQLRTLSESIDQLKPATTSMVAMETLLANQNAIQLAALLKRYLRELPEPLLTFSLYKLFVQCGRIVQDQDQKKKVLHLACCLLPKPNRDTAMMLFCCLKWVSTFSDTNKMDIPNLARVIAPSVLFDTPSQTSSASIAASASAAVDLRQGAQEEINVIETLIREVDDLSIIPSDLTIFTLHDIHQDMTDLNSRYFIHHYQQLLAEMQNQRSKSENNSPVTPTSSARKLTQSTLLLKHHIGMPKPLSFHSNSNNNSHASSKVVTQAPSTKQRRTSWIPGLK</sequence>
<proteinExistence type="predicted"/>
<feature type="compositionally biased region" description="Low complexity" evidence="5">
    <location>
        <begin position="386"/>
        <end position="399"/>
    </location>
</feature>
<evidence type="ECO:0000256" key="3">
    <source>
        <dbReference type="ARBA" id="ARBA00022833"/>
    </source>
</evidence>
<dbReference type="GO" id="GO:0007165">
    <property type="term" value="P:signal transduction"/>
    <property type="evidence" value="ECO:0007669"/>
    <property type="project" value="InterPro"/>
</dbReference>
<dbReference type="Proteomes" id="UP000077051">
    <property type="component" value="Unassembled WGS sequence"/>
</dbReference>
<dbReference type="PROSITE" id="PS50023">
    <property type="entry name" value="LIM_DOMAIN_2"/>
    <property type="match status" value="1"/>
</dbReference>
<accession>A0A168GLY6</accession>
<evidence type="ECO:0000313" key="8">
    <source>
        <dbReference type="EMBL" id="OAC97827.1"/>
    </source>
</evidence>
<feature type="compositionally biased region" description="Low complexity" evidence="5">
    <location>
        <begin position="416"/>
        <end position="432"/>
    </location>
</feature>
<dbReference type="PANTHER" id="PTHR23176">
    <property type="entry name" value="RHO/RAC/CDC GTPASE-ACTIVATING PROTEIN"/>
    <property type="match status" value="1"/>
</dbReference>
<dbReference type="GO" id="GO:0046872">
    <property type="term" value="F:metal ion binding"/>
    <property type="evidence" value="ECO:0007669"/>
    <property type="project" value="UniProtKB-KW"/>
</dbReference>
<dbReference type="Gene3D" id="2.10.110.10">
    <property type="entry name" value="Cysteine Rich Protein"/>
    <property type="match status" value="1"/>
</dbReference>
<dbReference type="InterPro" id="IPR001781">
    <property type="entry name" value="Znf_LIM"/>
</dbReference>
<dbReference type="STRING" id="747725.A0A168GLY6"/>
<evidence type="ECO:0000256" key="5">
    <source>
        <dbReference type="SAM" id="MobiDB-lite"/>
    </source>
</evidence>
<evidence type="ECO:0000256" key="2">
    <source>
        <dbReference type="ARBA" id="ARBA00022723"/>
    </source>
</evidence>
<dbReference type="EMBL" id="AMYB01000012">
    <property type="protein sequence ID" value="OAC97827.1"/>
    <property type="molecule type" value="Genomic_DNA"/>
</dbReference>
<dbReference type="Gene3D" id="1.10.555.10">
    <property type="entry name" value="Rho GTPase activation protein"/>
    <property type="match status" value="1"/>
</dbReference>
<organism evidence="8 9">
    <name type="scientific">Mucor lusitanicus CBS 277.49</name>
    <dbReference type="NCBI Taxonomy" id="747725"/>
    <lineage>
        <taxon>Eukaryota</taxon>
        <taxon>Fungi</taxon>
        <taxon>Fungi incertae sedis</taxon>
        <taxon>Mucoromycota</taxon>
        <taxon>Mucoromycotina</taxon>
        <taxon>Mucoromycetes</taxon>
        <taxon>Mucorales</taxon>
        <taxon>Mucorineae</taxon>
        <taxon>Mucoraceae</taxon>
        <taxon>Mucor</taxon>
    </lineage>
</organism>
<keyword evidence="1" id="KW-0343">GTPase activation</keyword>
<dbReference type="Pfam" id="PF00412">
    <property type="entry name" value="LIM"/>
    <property type="match status" value="1"/>
</dbReference>
<dbReference type="InterPro" id="IPR050729">
    <property type="entry name" value="Rho-GAP"/>
</dbReference>
<dbReference type="SMART" id="SM00324">
    <property type="entry name" value="RhoGAP"/>
    <property type="match status" value="1"/>
</dbReference>
<dbReference type="OrthoDB" id="20689at2759"/>
<name>A0A168GLY6_MUCCL</name>
<feature type="region of interest" description="Disordered" evidence="5">
    <location>
        <begin position="889"/>
        <end position="908"/>
    </location>
</feature>
<protein>
    <recommendedName>
        <fullName evidence="10">Rho-GAP domain-containing protein</fullName>
    </recommendedName>
</protein>
<comment type="caution">
    <text evidence="8">The sequence shown here is derived from an EMBL/GenBank/DDBJ whole genome shotgun (WGS) entry which is preliminary data.</text>
</comment>
<dbReference type="SMART" id="SM00132">
    <property type="entry name" value="LIM"/>
    <property type="match status" value="1"/>
</dbReference>
<feature type="region of interest" description="Disordered" evidence="5">
    <location>
        <begin position="364"/>
        <end position="432"/>
    </location>
</feature>
<reference evidence="8 9" key="1">
    <citation type="submission" date="2015-06" db="EMBL/GenBank/DDBJ databases">
        <title>Expansion of signal transduction pathways in fungi by whole-genome duplication.</title>
        <authorList>
            <consortium name="DOE Joint Genome Institute"/>
            <person name="Corrochano L.M."/>
            <person name="Kuo A."/>
            <person name="Marcet-Houben M."/>
            <person name="Polaino S."/>
            <person name="Salamov A."/>
            <person name="Villalobos J.M."/>
            <person name="Alvarez M.I."/>
            <person name="Avalos J."/>
            <person name="Benito E.P."/>
            <person name="Benoit I."/>
            <person name="Burger G."/>
            <person name="Camino L.P."/>
            <person name="Canovas D."/>
            <person name="Cerda-Olmedo E."/>
            <person name="Cheng J.-F."/>
            <person name="Dominguez A."/>
            <person name="Elias M."/>
            <person name="Eslava A.P."/>
            <person name="Glaser F."/>
            <person name="Grimwood J."/>
            <person name="Gutierrez G."/>
            <person name="Heitman J."/>
            <person name="Henrissat B."/>
            <person name="Iturriaga E.A."/>
            <person name="Lang B.F."/>
            <person name="Lavin J.L."/>
            <person name="Lee S."/>
            <person name="Li W."/>
            <person name="Lindquist E."/>
            <person name="Lopez-Garcia S."/>
            <person name="Luque E.M."/>
            <person name="Marcos A.T."/>
            <person name="Martin J."/>
            <person name="Mccluskey K."/>
            <person name="Medina H.R."/>
            <person name="Miralles-Duran A."/>
            <person name="Miyazaki A."/>
            <person name="Munoz-Torres E."/>
            <person name="Oguiza J.A."/>
            <person name="Ohm R."/>
            <person name="Olmedo M."/>
            <person name="Orejas M."/>
            <person name="Ortiz-Castellanos L."/>
            <person name="Pisabarro A.G."/>
            <person name="Rodriguez-Romero J."/>
            <person name="Ruiz-Herrera J."/>
            <person name="Ruiz-Vazquez R."/>
            <person name="Sanz C."/>
            <person name="Schackwitz W."/>
            <person name="Schmutz J."/>
            <person name="Shahriari M."/>
            <person name="Shelest E."/>
            <person name="Silva-Franco F."/>
            <person name="Soanes D."/>
            <person name="Syed K."/>
            <person name="Tagua V.G."/>
            <person name="Talbot N.J."/>
            <person name="Thon M."/>
            <person name="De Vries R.P."/>
            <person name="Wiebenga A."/>
            <person name="Yadav J.S."/>
            <person name="Braun E.L."/>
            <person name="Baker S."/>
            <person name="Garre V."/>
            <person name="Horwitz B."/>
            <person name="Torres-Martinez S."/>
            <person name="Idnurm A."/>
            <person name="Herrera-Estrella A."/>
            <person name="Gabaldon T."/>
            <person name="Grigoriev I.V."/>
        </authorList>
    </citation>
    <scope>NUCLEOTIDE SEQUENCE [LARGE SCALE GENOMIC DNA]</scope>
    <source>
        <strain evidence="8 9">CBS 277.49</strain>
    </source>
</reference>
<dbReference type="GO" id="GO:0005737">
    <property type="term" value="C:cytoplasm"/>
    <property type="evidence" value="ECO:0007669"/>
    <property type="project" value="TreeGrafter"/>
</dbReference>
<dbReference type="PROSITE" id="PS00478">
    <property type="entry name" value="LIM_DOMAIN_1"/>
    <property type="match status" value="1"/>
</dbReference>
<dbReference type="PANTHER" id="PTHR23176:SF129">
    <property type="entry name" value="RHO GTPASE ACTIVATING PROTEIN AT 16F, ISOFORM E-RELATED"/>
    <property type="match status" value="1"/>
</dbReference>
<feature type="region of interest" description="Disordered" evidence="5">
    <location>
        <begin position="926"/>
        <end position="962"/>
    </location>
</feature>
<dbReference type="AlphaFoldDB" id="A0A168GLY6"/>
<dbReference type="VEuPathDB" id="FungiDB:MUCCIDRAFT_115900"/>
<feature type="domain" description="Rho-GAP" evidence="7">
    <location>
        <begin position="636"/>
        <end position="851"/>
    </location>
</feature>
<dbReference type="CDD" id="cd08368">
    <property type="entry name" value="LIM"/>
    <property type="match status" value="1"/>
</dbReference>
<dbReference type="PROSITE" id="PS50238">
    <property type="entry name" value="RHOGAP"/>
    <property type="match status" value="1"/>
</dbReference>
<dbReference type="SUPFAM" id="SSF48350">
    <property type="entry name" value="GTPase activation domain, GAP"/>
    <property type="match status" value="1"/>
</dbReference>
<keyword evidence="3 4" id="KW-0862">Zinc</keyword>
<keyword evidence="4" id="KW-0440">LIM domain</keyword>
<dbReference type="InterPro" id="IPR008936">
    <property type="entry name" value="Rho_GTPase_activation_prot"/>
</dbReference>
<evidence type="ECO:0000256" key="1">
    <source>
        <dbReference type="ARBA" id="ARBA00022468"/>
    </source>
</evidence>
<dbReference type="InterPro" id="IPR000198">
    <property type="entry name" value="RhoGAP_dom"/>
</dbReference>
<gene>
    <name evidence="8" type="ORF">MUCCIDRAFT_115900</name>
</gene>
<evidence type="ECO:0000313" key="9">
    <source>
        <dbReference type="Proteomes" id="UP000077051"/>
    </source>
</evidence>
<feature type="compositionally biased region" description="Low complexity" evidence="5">
    <location>
        <begin position="928"/>
        <end position="941"/>
    </location>
</feature>
<evidence type="ECO:0000256" key="4">
    <source>
        <dbReference type="PROSITE-ProRule" id="PRU00125"/>
    </source>
</evidence>
<dbReference type="Pfam" id="PF00620">
    <property type="entry name" value="RhoGAP"/>
    <property type="match status" value="1"/>
</dbReference>
<keyword evidence="9" id="KW-1185">Reference proteome</keyword>
<evidence type="ECO:0008006" key="10">
    <source>
        <dbReference type="Google" id="ProtNLM"/>
    </source>
</evidence>
<keyword evidence="2 4" id="KW-0479">Metal-binding</keyword>
<feature type="domain" description="LIM zinc-binding" evidence="6">
    <location>
        <begin position="239"/>
        <end position="299"/>
    </location>
</feature>
<evidence type="ECO:0000259" key="6">
    <source>
        <dbReference type="PROSITE" id="PS50023"/>
    </source>
</evidence>
<evidence type="ECO:0000259" key="7">
    <source>
        <dbReference type="PROSITE" id="PS50238"/>
    </source>
</evidence>
<dbReference type="GO" id="GO:0005096">
    <property type="term" value="F:GTPase activator activity"/>
    <property type="evidence" value="ECO:0007669"/>
    <property type="project" value="UniProtKB-KW"/>
</dbReference>
<feature type="compositionally biased region" description="Polar residues" evidence="5">
    <location>
        <begin position="364"/>
        <end position="376"/>
    </location>
</feature>